<dbReference type="Pfam" id="PF06985">
    <property type="entry name" value="HET"/>
    <property type="match status" value="1"/>
</dbReference>
<feature type="domain" description="Heterokaryon incompatibility" evidence="1">
    <location>
        <begin position="1"/>
        <end position="85"/>
    </location>
</feature>
<reference evidence="2" key="1">
    <citation type="journal article" date="2020" name="Stud. Mycol.">
        <title>101 Dothideomycetes genomes: a test case for predicting lifestyles and emergence of pathogens.</title>
        <authorList>
            <person name="Haridas S."/>
            <person name="Albert R."/>
            <person name="Binder M."/>
            <person name="Bloem J."/>
            <person name="Labutti K."/>
            <person name="Salamov A."/>
            <person name="Andreopoulos B."/>
            <person name="Baker S."/>
            <person name="Barry K."/>
            <person name="Bills G."/>
            <person name="Bluhm B."/>
            <person name="Cannon C."/>
            <person name="Castanera R."/>
            <person name="Culley D."/>
            <person name="Daum C."/>
            <person name="Ezra D."/>
            <person name="Gonzalez J."/>
            <person name="Henrissat B."/>
            <person name="Kuo A."/>
            <person name="Liang C."/>
            <person name="Lipzen A."/>
            <person name="Lutzoni F."/>
            <person name="Magnuson J."/>
            <person name="Mondo S."/>
            <person name="Nolan M."/>
            <person name="Ohm R."/>
            <person name="Pangilinan J."/>
            <person name="Park H.-J."/>
            <person name="Ramirez L."/>
            <person name="Alfaro M."/>
            <person name="Sun H."/>
            <person name="Tritt A."/>
            <person name="Yoshinaga Y."/>
            <person name="Zwiers L.-H."/>
            <person name="Turgeon B."/>
            <person name="Goodwin S."/>
            <person name="Spatafora J."/>
            <person name="Crous P."/>
            <person name="Grigoriev I."/>
        </authorList>
    </citation>
    <scope>NUCLEOTIDE SEQUENCE</scope>
    <source>
        <strain evidence="2">CBS 122367</strain>
    </source>
</reference>
<dbReference type="EMBL" id="MU005586">
    <property type="protein sequence ID" value="KAF2682596.1"/>
    <property type="molecule type" value="Genomic_DNA"/>
</dbReference>
<accession>A0A6G1IWG2</accession>
<dbReference type="InterPro" id="IPR010730">
    <property type="entry name" value="HET"/>
</dbReference>
<protein>
    <recommendedName>
        <fullName evidence="1">Heterokaryon incompatibility domain-containing protein</fullName>
    </recommendedName>
</protein>
<dbReference type="PANTHER" id="PTHR24148:SF73">
    <property type="entry name" value="HET DOMAIN PROTEIN (AFU_ORTHOLOGUE AFUA_8G01020)"/>
    <property type="match status" value="1"/>
</dbReference>
<dbReference type="OrthoDB" id="194358at2759"/>
<name>A0A6G1IWG2_9PLEO</name>
<sequence length="89" mass="10300">IDSICTNQSCINERNHQIGLMDLIYSRATGVLVSIHDPGESYSELLHWLRIGFLNHTITLVEPYVRQLTTLLSTRYFRRVWVIQEVALA</sequence>
<evidence type="ECO:0000313" key="2">
    <source>
        <dbReference type="EMBL" id="KAF2682596.1"/>
    </source>
</evidence>
<dbReference type="AlphaFoldDB" id="A0A6G1IWG2"/>
<evidence type="ECO:0000259" key="1">
    <source>
        <dbReference type="Pfam" id="PF06985"/>
    </source>
</evidence>
<organism evidence="2 3">
    <name type="scientific">Lentithecium fluviatile CBS 122367</name>
    <dbReference type="NCBI Taxonomy" id="1168545"/>
    <lineage>
        <taxon>Eukaryota</taxon>
        <taxon>Fungi</taxon>
        <taxon>Dikarya</taxon>
        <taxon>Ascomycota</taxon>
        <taxon>Pezizomycotina</taxon>
        <taxon>Dothideomycetes</taxon>
        <taxon>Pleosporomycetidae</taxon>
        <taxon>Pleosporales</taxon>
        <taxon>Massarineae</taxon>
        <taxon>Lentitheciaceae</taxon>
        <taxon>Lentithecium</taxon>
    </lineage>
</organism>
<feature type="non-terminal residue" evidence="2">
    <location>
        <position position="1"/>
    </location>
</feature>
<dbReference type="Proteomes" id="UP000799291">
    <property type="component" value="Unassembled WGS sequence"/>
</dbReference>
<proteinExistence type="predicted"/>
<dbReference type="InterPro" id="IPR052895">
    <property type="entry name" value="HetReg/Transcr_Mod"/>
</dbReference>
<feature type="non-terminal residue" evidence="2">
    <location>
        <position position="89"/>
    </location>
</feature>
<keyword evidence="3" id="KW-1185">Reference proteome</keyword>
<evidence type="ECO:0000313" key="3">
    <source>
        <dbReference type="Proteomes" id="UP000799291"/>
    </source>
</evidence>
<dbReference type="PANTHER" id="PTHR24148">
    <property type="entry name" value="ANKYRIN REPEAT DOMAIN-CONTAINING PROTEIN 39 HOMOLOG-RELATED"/>
    <property type="match status" value="1"/>
</dbReference>
<gene>
    <name evidence="2" type="ORF">K458DRAFT_250755</name>
</gene>